<organism evidence="1 2">
    <name type="scientific">Candidatus Caccousia avicola</name>
    <dbReference type="NCBI Taxonomy" id="2840721"/>
    <lineage>
        <taxon>Bacteria</taxon>
        <taxon>Bacillati</taxon>
        <taxon>Bacillota</taxon>
        <taxon>Clostridia</taxon>
        <taxon>Eubacteriales</taxon>
        <taxon>Oscillospiraceae</taxon>
        <taxon>Oscillospiraceae incertae sedis</taxon>
        <taxon>Candidatus Caccousia</taxon>
    </lineage>
</organism>
<gene>
    <name evidence="1" type="ORF">IAB89_00140</name>
</gene>
<sequence>MAFDVFTGGIEPGGLRSKDEIRILICYLLSSVSVPLSREDILSIMQENGFANYFEVTDSLAELTENGNLICSGDQPPLYTAAPQGRMISKQLDTAVPLSVREKAVAAALNLLARAKREQENKVEIVKNSAGYTVTCHVSGGEVELMSFSLYAPDQNQAHMIKQNFHRSPELVYQVMLLLMTGQVEQIPAVIKRATT</sequence>
<evidence type="ECO:0000313" key="2">
    <source>
        <dbReference type="Proteomes" id="UP000824242"/>
    </source>
</evidence>
<dbReference type="EMBL" id="DVGZ01000001">
    <property type="protein sequence ID" value="HIR46060.1"/>
    <property type="molecule type" value="Genomic_DNA"/>
</dbReference>
<reference evidence="1" key="2">
    <citation type="journal article" date="2021" name="PeerJ">
        <title>Extensive microbial diversity within the chicken gut microbiome revealed by metagenomics and culture.</title>
        <authorList>
            <person name="Gilroy R."/>
            <person name="Ravi A."/>
            <person name="Getino M."/>
            <person name="Pursley I."/>
            <person name="Horton D.L."/>
            <person name="Alikhan N.F."/>
            <person name="Baker D."/>
            <person name="Gharbi K."/>
            <person name="Hall N."/>
            <person name="Watson M."/>
            <person name="Adriaenssens E.M."/>
            <person name="Foster-Nyarko E."/>
            <person name="Jarju S."/>
            <person name="Secka A."/>
            <person name="Antonio M."/>
            <person name="Oren A."/>
            <person name="Chaudhuri R.R."/>
            <person name="La Ragione R."/>
            <person name="Hildebrand F."/>
            <person name="Pallen M.J."/>
        </authorList>
    </citation>
    <scope>NUCLEOTIDE SEQUENCE</scope>
    <source>
        <strain evidence="1">ChiSxjej1B13-7958</strain>
    </source>
</reference>
<evidence type="ECO:0000313" key="1">
    <source>
        <dbReference type="EMBL" id="HIR46060.1"/>
    </source>
</evidence>
<dbReference type="Pfam" id="PF14277">
    <property type="entry name" value="DUF4364"/>
    <property type="match status" value="1"/>
</dbReference>
<comment type="caution">
    <text evidence="1">The sequence shown here is derived from an EMBL/GenBank/DDBJ whole genome shotgun (WGS) entry which is preliminary data.</text>
</comment>
<dbReference type="Proteomes" id="UP000824242">
    <property type="component" value="Unassembled WGS sequence"/>
</dbReference>
<name>A0A9D1AM98_9FIRM</name>
<accession>A0A9D1AM98</accession>
<reference evidence="1" key="1">
    <citation type="submission" date="2020-10" db="EMBL/GenBank/DDBJ databases">
        <authorList>
            <person name="Gilroy R."/>
        </authorList>
    </citation>
    <scope>NUCLEOTIDE SEQUENCE</scope>
    <source>
        <strain evidence="1">ChiSxjej1B13-7958</strain>
    </source>
</reference>
<protein>
    <submittedName>
        <fullName evidence="1">DUF4364 family protein</fullName>
    </submittedName>
</protein>
<dbReference type="InterPro" id="IPR025374">
    <property type="entry name" value="DUF4364"/>
</dbReference>
<dbReference type="AlphaFoldDB" id="A0A9D1AM98"/>
<proteinExistence type="predicted"/>